<feature type="domain" description="Ig-like" evidence="1">
    <location>
        <begin position="4"/>
        <end position="52"/>
    </location>
</feature>
<organism evidence="2 3">
    <name type="scientific">Cirrhinus mrigala</name>
    <name type="common">Mrigala</name>
    <dbReference type="NCBI Taxonomy" id="683832"/>
    <lineage>
        <taxon>Eukaryota</taxon>
        <taxon>Metazoa</taxon>
        <taxon>Chordata</taxon>
        <taxon>Craniata</taxon>
        <taxon>Vertebrata</taxon>
        <taxon>Euteleostomi</taxon>
        <taxon>Actinopterygii</taxon>
        <taxon>Neopterygii</taxon>
        <taxon>Teleostei</taxon>
        <taxon>Ostariophysi</taxon>
        <taxon>Cypriniformes</taxon>
        <taxon>Cyprinidae</taxon>
        <taxon>Labeoninae</taxon>
        <taxon>Labeonini</taxon>
        <taxon>Cirrhinus</taxon>
    </lineage>
</organism>
<dbReference type="InterPro" id="IPR036179">
    <property type="entry name" value="Ig-like_dom_sf"/>
</dbReference>
<accession>A0ABD0PYL6</accession>
<protein>
    <recommendedName>
        <fullName evidence="1">Ig-like domain-containing protein</fullName>
    </recommendedName>
</protein>
<proteinExistence type="predicted"/>
<dbReference type="Proteomes" id="UP001529510">
    <property type="component" value="Unassembled WGS sequence"/>
</dbReference>
<evidence type="ECO:0000259" key="1">
    <source>
        <dbReference type="PROSITE" id="PS50835"/>
    </source>
</evidence>
<dbReference type="InterPro" id="IPR013783">
    <property type="entry name" value="Ig-like_fold"/>
</dbReference>
<dbReference type="PROSITE" id="PS50835">
    <property type="entry name" value="IG_LIKE"/>
    <property type="match status" value="1"/>
</dbReference>
<feature type="non-terminal residue" evidence="2">
    <location>
        <position position="1"/>
    </location>
</feature>
<dbReference type="AlphaFoldDB" id="A0ABD0PYL6"/>
<feature type="non-terminal residue" evidence="2">
    <location>
        <position position="52"/>
    </location>
</feature>
<keyword evidence="3" id="KW-1185">Reference proteome</keyword>
<evidence type="ECO:0000313" key="3">
    <source>
        <dbReference type="Proteomes" id="UP001529510"/>
    </source>
</evidence>
<comment type="caution">
    <text evidence="2">The sequence shown here is derived from an EMBL/GenBank/DDBJ whole genome shotgun (WGS) entry which is preliminary data.</text>
</comment>
<reference evidence="2 3" key="1">
    <citation type="submission" date="2024-05" db="EMBL/GenBank/DDBJ databases">
        <title>Genome sequencing and assembly of Indian major carp, Cirrhinus mrigala (Hamilton, 1822).</title>
        <authorList>
            <person name="Mohindra V."/>
            <person name="Chowdhury L.M."/>
            <person name="Lal K."/>
            <person name="Jena J.K."/>
        </authorList>
    </citation>
    <scope>NUCLEOTIDE SEQUENCE [LARGE SCALE GENOMIC DNA]</scope>
    <source>
        <strain evidence="2">CM1030</strain>
        <tissue evidence="2">Blood</tissue>
    </source>
</reference>
<dbReference type="SUPFAM" id="SSF48726">
    <property type="entry name" value="Immunoglobulin"/>
    <property type="match status" value="1"/>
</dbReference>
<gene>
    <name evidence="2" type="ORF">M9458_024572</name>
</gene>
<name>A0ABD0PYL6_CIRMR</name>
<evidence type="ECO:0000313" key="2">
    <source>
        <dbReference type="EMBL" id="KAL0179130.1"/>
    </source>
</evidence>
<sequence length="52" mass="6235">DVPPYFKTEPVPSQLHLERNRLVLTCMAEGSWPLEFKWIHNDTEITRFSLEY</sequence>
<dbReference type="InterPro" id="IPR007110">
    <property type="entry name" value="Ig-like_dom"/>
</dbReference>
<dbReference type="Gene3D" id="2.60.40.10">
    <property type="entry name" value="Immunoglobulins"/>
    <property type="match status" value="1"/>
</dbReference>
<dbReference type="EMBL" id="JAMKFB020000012">
    <property type="protein sequence ID" value="KAL0179130.1"/>
    <property type="molecule type" value="Genomic_DNA"/>
</dbReference>